<gene>
    <name evidence="2" type="ORF">J1792_04015</name>
</gene>
<comment type="caution">
    <text evidence="2">The sequence shown here is derived from an EMBL/GenBank/DDBJ whole genome shotgun (WGS) entry which is preliminary data.</text>
</comment>
<dbReference type="RefSeq" id="WP_207246686.1">
    <property type="nucleotide sequence ID" value="NZ_JAFMOF010000001.1"/>
</dbReference>
<feature type="compositionally biased region" description="Acidic residues" evidence="1">
    <location>
        <begin position="259"/>
        <end position="268"/>
    </location>
</feature>
<evidence type="ECO:0000313" key="2">
    <source>
        <dbReference type="EMBL" id="MBO0651992.1"/>
    </source>
</evidence>
<sequence>MAAGVATAAVLGLVVGCQGGGPGAEGGAGSAETVEGKDEPRVVGAREAGRLGHVELGPGEVPGLVIERGSAATAGHGRPDTDREACRPLVVALGSQPQPAPVASVVDTFAAPAGGRGSQGLLGTIRVSAYEGDGASRTLGELREAAAECADGFGMTTGEGEPQRFEAVRVLGAPALGDEAMAYRLVNAAERAPSLVTVVRSGSTLSMFFATNLADPGGVEIPERLVAAQVAKVERPVRSGRPAVVATARPHLAEAGEAGADDGGEAAE</sequence>
<dbReference type="Proteomes" id="UP000664781">
    <property type="component" value="Unassembled WGS sequence"/>
</dbReference>
<keyword evidence="3" id="KW-1185">Reference proteome</keyword>
<proteinExistence type="predicted"/>
<evidence type="ECO:0000313" key="3">
    <source>
        <dbReference type="Proteomes" id="UP000664781"/>
    </source>
</evidence>
<dbReference type="EMBL" id="JAFMOF010000001">
    <property type="protein sequence ID" value="MBO0651992.1"/>
    <property type="molecule type" value="Genomic_DNA"/>
</dbReference>
<dbReference type="AlphaFoldDB" id="A0A939FIP1"/>
<name>A0A939FIP1_9ACTN</name>
<accession>A0A939FIP1</accession>
<reference evidence="2" key="1">
    <citation type="submission" date="2021-03" db="EMBL/GenBank/DDBJ databases">
        <title>Streptomyces strains.</title>
        <authorList>
            <person name="Lund M.B."/>
            <person name="Toerring T."/>
        </authorList>
    </citation>
    <scope>NUCLEOTIDE SEQUENCE</scope>
    <source>
        <strain evidence="2">JCM 4242</strain>
    </source>
</reference>
<feature type="region of interest" description="Disordered" evidence="1">
    <location>
        <begin position="242"/>
        <end position="268"/>
    </location>
</feature>
<evidence type="ECO:0000256" key="1">
    <source>
        <dbReference type="SAM" id="MobiDB-lite"/>
    </source>
</evidence>
<protein>
    <submittedName>
        <fullName evidence="2">Uncharacterized protein</fullName>
    </submittedName>
</protein>
<organism evidence="2 3">
    <name type="scientific">Streptomyces triculaminicus</name>
    <dbReference type="NCBI Taxonomy" id="2816232"/>
    <lineage>
        <taxon>Bacteria</taxon>
        <taxon>Bacillati</taxon>
        <taxon>Actinomycetota</taxon>
        <taxon>Actinomycetes</taxon>
        <taxon>Kitasatosporales</taxon>
        <taxon>Streptomycetaceae</taxon>
        <taxon>Streptomyces</taxon>
    </lineage>
</organism>